<evidence type="ECO:0000256" key="1">
    <source>
        <dbReference type="ARBA" id="ARBA00022485"/>
    </source>
</evidence>
<proteinExistence type="inferred from homology"/>
<dbReference type="InterPro" id="IPR004588">
    <property type="entry name" value="IspG_bac-typ"/>
</dbReference>
<dbReference type="EMBL" id="LAYJ01000131">
    <property type="protein sequence ID" value="KKI49640.1"/>
    <property type="molecule type" value="Genomic_DNA"/>
</dbReference>
<keyword evidence="6 7" id="KW-0414">Isoprene biosynthesis</keyword>
<keyword evidence="11" id="KW-1185">Reference proteome</keyword>
<evidence type="ECO:0000259" key="9">
    <source>
        <dbReference type="Pfam" id="PF26540"/>
    </source>
</evidence>
<comment type="similarity">
    <text evidence="7">Belongs to the IspG family.</text>
</comment>
<dbReference type="Proteomes" id="UP000034076">
    <property type="component" value="Unassembled WGS sequence"/>
</dbReference>
<evidence type="ECO:0000313" key="11">
    <source>
        <dbReference type="Proteomes" id="UP000034076"/>
    </source>
</evidence>
<sequence length="354" mass="37930">MKTREVNVGGVCIGGKNPIAIQSMTNTDTKDARATIAQIKELEKAGCEIVRCAVYDEECAAALREVREQISIPLVADVHFDAMVAVAAIENGVDKIRINPGNIGGADKIALVVDAAKAHHIPIRVGANAGSLSKEMLERFGGPTAQALVESAINNIRILERAHFEDIVVSIKSSNVPVCVEAYRSISRKVNYPLHLGVTEAGTYKMAVIKSSIALGALILDGIGDTIRVSITGDPVQEIYAAKDILKSCGLRETGVEIISCPTCGRCTIDIEKIAANVERFTQNIDIPIKIAVMGCAVNGPGEAREADIGIAGGRGEGLLFSHGKVIKKVDEFDILPELRRMILELVDERKNEK</sequence>
<keyword evidence="4 7" id="KW-0408">Iron</keyword>
<protein>
    <recommendedName>
        <fullName evidence="7">4-hydroxy-3-methylbut-2-en-1-yl diphosphate synthase (flavodoxin)</fullName>
        <ecNumber evidence="7">1.17.7.3</ecNumber>
    </recommendedName>
    <alternativeName>
        <fullName evidence="7">1-hydroxy-2-methyl-2-(E)-butenyl 4-diphosphate synthase</fullName>
    </alternativeName>
</protein>
<dbReference type="GO" id="GO:0005506">
    <property type="term" value="F:iron ion binding"/>
    <property type="evidence" value="ECO:0007669"/>
    <property type="project" value="InterPro"/>
</dbReference>
<keyword evidence="3 7" id="KW-0560">Oxidoreductase</keyword>
<reference evidence="10 11" key="1">
    <citation type="submission" date="2015-04" db="EMBL/GenBank/DDBJ databases">
        <title>Draft genome sequence of bacteremic isolate Catabacter hongkongensis type strain HKU16T.</title>
        <authorList>
            <person name="Lau S.K."/>
            <person name="Teng J.L."/>
            <person name="Huang Y."/>
            <person name="Curreem S.O."/>
            <person name="Tsui S.K."/>
            <person name="Woo P.C."/>
        </authorList>
    </citation>
    <scope>NUCLEOTIDE SEQUENCE [LARGE SCALE GENOMIC DNA]</scope>
    <source>
        <strain evidence="10 11">HKU16</strain>
    </source>
</reference>
<evidence type="ECO:0000313" key="10">
    <source>
        <dbReference type="EMBL" id="KKI49640.1"/>
    </source>
</evidence>
<comment type="pathway">
    <text evidence="7">Isoprenoid biosynthesis; isopentenyl diphosphate biosynthesis via DXP pathway; isopentenyl diphosphate from 1-deoxy-D-xylulose 5-phosphate: step 5/6.</text>
</comment>
<comment type="caution">
    <text evidence="10">The sequence shown here is derived from an EMBL/GenBank/DDBJ whole genome shotgun (WGS) entry which is preliminary data.</text>
</comment>
<name>A0A0M2NH94_9FIRM</name>
<dbReference type="OrthoDB" id="9803214at2"/>
<dbReference type="InterPro" id="IPR045854">
    <property type="entry name" value="NO2/SO3_Rdtase_4Fe4S_sf"/>
</dbReference>
<dbReference type="FunFam" id="3.20.20.20:FF:000001">
    <property type="entry name" value="4-hydroxy-3-methylbut-2-en-1-yl diphosphate synthase (flavodoxin)"/>
    <property type="match status" value="1"/>
</dbReference>
<evidence type="ECO:0000256" key="3">
    <source>
        <dbReference type="ARBA" id="ARBA00023002"/>
    </source>
</evidence>
<dbReference type="NCBIfam" id="NF001540">
    <property type="entry name" value="PRK00366.1"/>
    <property type="match status" value="1"/>
</dbReference>
<keyword evidence="5 7" id="KW-0411">Iron-sulfur</keyword>
<dbReference type="Pfam" id="PF26540">
    <property type="entry name" value="GcpE_C"/>
    <property type="match status" value="1"/>
</dbReference>
<dbReference type="GO" id="GO:0051539">
    <property type="term" value="F:4 iron, 4 sulfur cluster binding"/>
    <property type="evidence" value="ECO:0007669"/>
    <property type="project" value="UniProtKB-UniRule"/>
</dbReference>
<dbReference type="STRING" id="270498.CHK_2862"/>
<feature type="binding site" evidence="7">
    <location>
        <position position="303"/>
    </location>
    <ligand>
        <name>[4Fe-4S] cluster</name>
        <dbReference type="ChEBI" id="CHEBI:49883"/>
    </ligand>
</feature>
<dbReference type="GO" id="GO:0016114">
    <property type="term" value="P:terpenoid biosynthetic process"/>
    <property type="evidence" value="ECO:0007669"/>
    <property type="project" value="InterPro"/>
</dbReference>
<evidence type="ECO:0000256" key="7">
    <source>
        <dbReference type="HAMAP-Rule" id="MF_00159"/>
    </source>
</evidence>
<dbReference type="PATRIC" id="fig|270498.16.peg.641"/>
<evidence type="ECO:0000256" key="6">
    <source>
        <dbReference type="ARBA" id="ARBA00023229"/>
    </source>
</evidence>
<dbReference type="InterPro" id="IPR058578">
    <property type="entry name" value="IspG_TIM"/>
</dbReference>
<gene>
    <name evidence="7" type="primary">ispG</name>
    <name evidence="10" type="ORF">CHK_2862</name>
</gene>
<evidence type="ECO:0000259" key="8">
    <source>
        <dbReference type="Pfam" id="PF04551"/>
    </source>
</evidence>
<dbReference type="GO" id="GO:0141197">
    <property type="term" value="F:4-hydroxy-3-methylbut-2-enyl-diphosphate synthase activity (flavodoxin)"/>
    <property type="evidence" value="ECO:0007669"/>
    <property type="project" value="UniProtKB-EC"/>
</dbReference>
<dbReference type="RefSeq" id="WP_046444649.1">
    <property type="nucleotide sequence ID" value="NZ_LAYJ01000131.1"/>
</dbReference>
<dbReference type="SUPFAM" id="SSF51717">
    <property type="entry name" value="Dihydropteroate synthetase-like"/>
    <property type="match status" value="1"/>
</dbReference>
<dbReference type="SUPFAM" id="SSF56014">
    <property type="entry name" value="Nitrite and sulphite reductase 4Fe-4S domain-like"/>
    <property type="match status" value="1"/>
</dbReference>
<comment type="cofactor">
    <cofactor evidence="7">
        <name>[4Fe-4S] cluster</name>
        <dbReference type="ChEBI" id="CHEBI:49883"/>
    </cofactor>
    <text evidence="7">Binds 1 [4Fe-4S] cluster.</text>
</comment>
<feature type="domain" description="IspG C-terminal" evidence="9">
    <location>
        <begin position="257"/>
        <end position="343"/>
    </location>
</feature>
<dbReference type="GO" id="GO:0046429">
    <property type="term" value="F:4-hydroxy-3-methylbut-2-en-1-yl diphosphate synthase activity (ferredoxin)"/>
    <property type="evidence" value="ECO:0007669"/>
    <property type="project" value="UniProtKB-UniRule"/>
</dbReference>
<dbReference type="AlphaFoldDB" id="A0A0M2NH94"/>
<dbReference type="PANTHER" id="PTHR30454">
    <property type="entry name" value="4-HYDROXY-3-METHYLBUT-2-EN-1-YL DIPHOSPHATE SYNTHASE"/>
    <property type="match status" value="1"/>
</dbReference>
<feature type="binding site" evidence="7">
    <location>
        <position position="296"/>
    </location>
    <ligand>
        <name>[4Fe-4S] cluster</name>
        <dbReference type="ChEBI" id="CHEBI:49883"/>
    </ligand>
</feature>
<evidence type="ECO:0000256" key="5">
    <source>
        <dbReference type="ARBA" id="ARBA00023014"/>
    </source>
</evidence>
<keyword evidence="1 7" id="KW-0004">4Fe-4S</keyword>
<dbReference type="PANTHER" id="PTHR30454:SF0">
    <property type="entry name" value="4-HYDROXY-3-METHYLBUT-2-EN-1-YL DIPHOSPHATE SYNTHASE (FERREDOXIN), CHLOROPLASTIC"/>
    <property type="match status" value="1"/>
</dbReference>
<keyword evidence="2 7" id="KW-0479">Metal-binding</keyword>
<dbReference type="PIRSF" id="PIRSF004640">
    <property type="entry name" value="IspG"/>
    <property type="match status" value="1"/>
</dbReference>
<comment type="function">
    <text evidence="7">Converts 2C-methyl-D-erythritol 2,4-cyclodiphosphate (ME-2,4cPP) into 1-hydroxy-2-methyl-2-(E)-butenyl 4-diphosphate.</text>
</comment>
<dbReference type="EC" id="1.17.7.3" evidence="7"/>
<evidence type="ECO:0000256" key="4">
    <source>
        <dbReference type="ARBA" id="ARBA00023004"/>
    </source>
</evidence>
<dbReference type="GO" id="GO:0019288">
    <property type="term" value="P:isopentenyl diphosphate biosynthetic process, methylerythritol 4-phosphate pathway"/>
    <property type="evidence" value="ECO:0007669"/>
    <property type="project" value="UniProtKB-UniRule"/>
</dbReference>
<feature type="domain" description="IspG TIM-barrel" evidence="8">
    <location>
        <begin position="3"/>
        <end position="242"/>
    </location>
</feature>
<dbReference type="Gene3D" id="3.20.20.20">
    <property type="entry name" value="Dihydropteroate synthase-like"/>
    <property type="match status" value="1"/>
</dbReference>
<dbReference type="InterPro" id="IPR058579">
    <property type="entry name" value="IspG_C"/>
</dbReference>
<feature type="binding site" evidence="7">
    <location>
        <position position="261"/>
    </location>
    <ligand>
        <name>[4Fe-4S] cluster</name>
        <dbReference type="ChEBI" id="CHEBI:49883"/>
    </ligand>
</feature>
<dbReference type="Pfam" id="PF04551">
    <property type="entry name" value="GcpE"/>
    <property type="match status" value="1"/>
</dbReference>
<dbReference type="UniPathway" id="UPA00056">
    <property type="reaction ID" value="UER00096"/>
</dbReference>
<organism evidence="10 11">
    <name type="scientific">Christensenella hongkongensis</name>
    <dbReference type="NCBI Taxonomy" id="270498"/>
    <lineage>
        <taxon>Bacteria</taxon>
        <taxon>Bacillati</taxon>
        <taxon>Bacillota</taxon>
        <taxon>Clostridia</taxon>
        <taxon>Christensenellales</taxon>
        <taxon>Christensenellaceae</taxon>
        <taxon>Christensenella</taxon>
    </lineage>
</organism>
<feature type="binding site" evidence="7">
    <location>
        <position position="264"/>
    </location>
    <ligand>
        <name>[4Fe-4S] cluster</name>
        <dbReference type="ChEBI" id="CHEBI:49883"/>
    </ligand>
</feature>
<dbReference type="InterPro" id="IPR011005">
    <property type="entry name" value="Dihydropteroate_synth-like_sf"/>
</dbReference>
<dbReference type="HAMAP" id="MF_00159">
    <property type="entry name" value="IspG"/>
    <property type="match status" value="1"/>
</dbReference>
<evidence type="ECO:0000256" key="2">
    <source>
        <dbReference type="ARBA" id="ARBA00022723"/>
    </source>
</evidence>
<comment type="catalytic activity">
    <reaction evidence="7">
        <text>(2E)-4-hydroxy-3-methylbut-2-enyl diphosphate + oxidized [flavodoxin] + H2O + 2 H(+) = 2-C-methyl-D-erythritol 2,4-cyclic diphosphate + reduced [flavodoxin]</text>
        <dbReference type="Rhea" id="RHEA:43604"/>
        <dbReference type="Rhea" id="RHEA-COMP:10622"/>
        <dbReference type="Rhea" id="RHEA-COMP:10623"/>
        <dbReference type="ChEBI" id="CHEBI:15377"/>
        <dbReference type="ChEBI" id="CHEBI:15378"/>
        <dbReference type="ChEBI" id="CHEBI:57618"/>
        <dbReference type="ChEBI" id="CHEBI:58210"/>
        <dbReference type="ChEBI" id="CHEBI:58483"/>
        <dbReference type="ChEBI" id="CHEBI:128753"/>
        <dbReference type="EC" id="1.17.7.3"/>
    </reaction>
</comment>
<dbReference type="NCBIfam" id="TIGR00612">
    <property type="entry name" value="ispG_gcpE"/>
    <property type="match status" value="1"/>
</dbReference>
<dbReference type="Gene3D" id="3.30.413.10">
    <property type="entry name" value="Sulfite Reductase Hemoprotein, domain 1"/>
    <property type="match status" value="1"/>
</dbReference>
<dbReference type="InterPro" id="IPR016425">
    <property type="entry name" value="IspG_bac"/>
</dbReference>
<accession>A0A0M2NH94</accession>